<dbReference type="InterPro" id="IPR011747">
    <property type="entry name" value="CHP02241"/>
</dbReference>
<protein>
    <recommendedName>
        <fullName evidence="3">Phage tail protein</fullName>
    </recommendedName>
</protein>
<reference evidence="1 2" key="1">
    <citation type="submission" date="2011-05" db="EMBL/GenBank/DDBJ databases">
        <title>Whole genome sequence of Microlunatus phosphovorus NM-1.</title>
        <authorList>
            <person name="Hosoyama A."/>
            <person name="Sasaki K."/>
            <person name="Harada T."/>
            <person name="Igarashi R."/>
            <person name="Kawakoshi A."/>
            <person name="Sasagawa M."/>
            <person name="Fukada J."/>
            <person name="Nakamura S."/>
            <person name="Katano Y."/>
            <person name="Hanada S."/>
            <person name="Kamagata Y."/>
            <person name="Nakamura N."/>
            <person name="Yamazaki S."/>
            <person name="Fujita N."/>
        </authorList>
    </citation>
    <scope>NUCLEOTIDE SEQUENCE [LARGE SCALE GENOMIC DNA]</scope>
    <source>
        <strain evidence="2">ATCC 700054 / DSM 10555 / JCM 9379 / NBRC 101784 / NCIMB 13414 / VKM Ac-1990 / NM-1</strain>
    </source>
</reference>
<dbReference type="GO" id="GO:0005198">
    <property type="term" value="F:structural molecule activity"/>
    <property type="evidence" value="ECO:0007669"/>
    <property type="project" value="InterPro"/>
</dbReference>
<dbReference type="PANTHER" id="PTHR38009:SF1">
    <property type="entry name" value="CONSERVED HYPOTHETICAL PHAGE TAIL PROTEIN"/>
    <property type="match status" value="1"/>
</dbReference>
<dbReference type="KEGG" id="mph:MLP_03640"/>
<dbReference type="NCBIfam" id="TIGR02241">
    <property type="entry name" value="conserved hypothetical phage tail region protein"/>
    <property type="match status" value="1"/>
</dbReference>
<dbReference type="EMBL" id="AP012204">
    <property type="protein sequence ID" value="BAK33378.1"/>
    <property type="molecule type" value="Genomic_DNA"/>
</dbReference>
<dbReference type="STRING" id="1032480.MLP_03640"/>
<dbReference type="OrthoDB" id="9799891at2"/>
<dbReference type="RefSeq" id="WP_013861267.1">
    <property type="nucleotide sequence ID" value="NC_015635.1"/>
</dbReference>
<dbReference type="PANTHER" id="PTHR38009">
    <property type="entry name" value="CONSERVED HYPOTHETICAL PHAGE TAIL PROTEIN"/>
    <property type="match status" value="1"/>
</dbReference>
<accession>F5XJ52</accession>
<dbReference type="Proteomes" id="UP000007947">
    <property type="component" value="Chromosome"/>
</dbReference>
<sequence>MAAAQGSTGAQGAADPAVSLRFTVTIDGKSIGNFNTCSGLKVEVVMEQREEGGTNGFVWQLPSRVKYSNITLKRAVGPDSHKLTDWLISFANEATYKTACITAMTGDGEKVTSWNLDGVVPVSWSGPDLDVGANNVAMETLVLAHHGFLPSSGAGT</sequence>
<dbReference type="InterPro" id="IPR010667">
    <property type="entry name" value="Phage_T4_Gp19"/>
</dbReference>
<evidence type="ECO:0000313" key="2">
    <source>
        <dbReference type="Proteomes" id="UP000007947"/>
    </source>
</evidence>
<dbReference type="eggNOG" id="ENOG5032RVA">
    <property type="taxonomic scope" value="Bacteria"/>
</dbReference>
<keyword evidence="2" id="KW-1185">Reference proteome</keyword>
<evidence type="ECO:0008006" key="3">
    <source>
        <dbReference type="Google" id="ProtNLM"/>
    </source>
</evidence>
<dbReference type="Pfam" id="PF06841">
    <property type="entry name" value="Phage_T4_gp19"/>
    <property type="match status" value="1"/>
</dbReference>
<proteinExistence type="predicted"/>
<evidence type="ECO:0000313" key="1">
    <source>
        <dbReference type="EMBL" id="BAK33378.1"/>
    </source>
</evidence>
<dbReference type="HOGENOM" id="CLU_101335_0_0_11"/>
<name>F5XJ52_MICPN</name>
<gene>
    <name evidence="1" type="ordered locus">MLP_03640</name>
</gene>
<organism evidence="1 2">
    <name type="scientific">Microlunatus phosphovorus (strain ATCC 700054 / DSM 10555 / JCM 9379 / NBRC 101784 / NCIMB 13414 / VKM Ac-1990 / NM-1)</name>
    <dbReference type="NCBI Taxonomy" id="1032480"/>
    <lineage>
        <taxon>Bacteria</taxon>
        <taxon>Bacillati</taxon>
        <taxon>Actinomycetota</taxon>
        <taxon>Actinomycetes</taxon>
        <taxon>Propionibacteriales</taxon>
        <taxon>Propionibacteriaceae</taxon>
        <taxon>Microlunatus</taxon>
    </lineage>
</organism>
<dbReference type="AlphaFoldDB" id="F5XJ52"/>